<organism evidence="1 2">
    <name type="scientific">Belliella calami</name>
    <dbReference type="NCBI Taxonomy" id="2923436"/>
    <lineage>
        <taxon>Bacteria</taxon>
        <taxon>Pseudomonadati</taxon>
        <taxon>Bacteroidota</taxon>
        <taxon>Cytophagia</taxon>
        <taxon>Cytophagales</taxon>
        <taxon>Cyclobacteriaceae</taxon>
        <taxon>Belliella</taxon>
    </lineage>
</organism>
<gene>
    <name evidence="1" type="ORF">MM236_09340</name>
</gene>
<comment type="caution">
    <text evidence="1">The sequence shown here is derived from an EMBL/GenBank/DDBJ whole genome shotgun (WGS) entry which is preliminary data.</text>
</comment>
<protein>
    <recommendedName>
        <fullName evidence="3">Toxin</fullName>
    </recommendedName>
</protein>
<evidence type="ECO:0000313" key="2">
    <source>
        <dbReference type="Proteomes" id="UP001165488"/>
    </source>
</evidence>
<dbReference type="Proteomes" id="UP001165488">
    <property type="component" value="Unassembled WGS sequence"/>
</dbReference>
<dbReference type="RefSeq" id="WP_241274707.1">
    <property type="nucleotide sequence ID" value="NZ_JAKZGS010000006.1"/>
</dbReference>
<reference evidence="1" key="1">
    <citation type="submission" date="2022-03" db="EMBL/GenBank/DDBJ databases">
        <title>De novo assembled genomes of Belliella spp. (Cyclobacteriaceae) strains.</title>
        <authorList>
            <person name="Szabo A."/>
            <person name="Korponai K."/>
            <person name="Felfoldi T."/>
        </authorList>
    </citation>
    <scope>NUCLEOTIDE SEQUENCE</scope>
    <source>
        <strain evidence="1">DSM 107340</strain>
    </source>
</reference>
<accession>A0ABS9UNI8</accession>
<evidence type="ECO:0008006" key="3">
    <source>
        <dbReference type="Google" id="ProtNLM"/>
    </source>
</evidence>
<dbReference type="EMBL" id="JAKZGS010000006">
    <property type="protein sequence ID" value="MCH7398192.1"/>
    <property type="molecule type" value="Genomic_DNA"/>
</dbReference>
<keyword evidence="2" id="KW-1185">Reference proteome</keyword>
<proteinExistence type="predicted"/>
<sequence length="117" mass="13975">MQNKDKDEVNEFLRSFQEKRRTFQIIFIDRPKNKQSMLDLEIRPIEREKFIDQLTIEDFSEGPLPEEWHGSKEMWVFGKEIKGKEVYIKICLGAPNSNVICISFHIAEYPMSYPFRS</sequence>
<name>A0ABS9UNI8_9BACT</name>
<evidence type="ECO:0000313" key="1">
    <source>
        <dbReference type="EMBL" id="MCH7398192.1"/>
    </source>
</evidence>